<feature type="non-terminal residue" evidence="1">
    <location>
        <position position="1"/>
    </location>
</feature>
<reference evidence="1" key="1">
    <citation type="submission" date="2022-08" db="EMBL/GenBank/DDBJ databases">
        <authorList>
            <consortium name="DOE Joint Genome Institute"/>
            <person name="Min B."/>
            <person name="Riley R."/>
            <person name="Sierra-Patev S."/>
            <person name="Naranjo-Ortiz M."/>
            <person name="Looney B."/>
            <person name="Konkel Z."/>
            <person name="Slot J.C."/>
            <person name="Sakamoto Y."/>
            <person name="Steenwyk J.L."/>
            <person name="Rokas A."/>
            <person name="Carro J."/>
            <person name="Camarero S."/>
            <person name="Ferreira P."/>
            <person name="Molpeceres G."/>
            <person name="Ruiz-Duenas F.J."/>
            <person name="Serrano A."/>
            <person name="Henrissat B."/>
            <person name="Drula E."/>
            <person name="Hughes K.W."/>
            <person name="Mata J.L."/>
            <person name="Ishikawa N.K."/>
            <person name="Vargas-Isla R."/>
            <person name="Ushijima S."/>
            <person name="Smith C.A."/>
            <person name="Ahrendt S."/>
            <person name="Andreopoulos W."/>
            <person name="He G."/>
            <person name="Labutti K."/>
            <person name="Lipzen A."/>
            <person name="Ng V."/>
            <person name="Sandor L."/>
            <person name="Barry K."/>
            <person name="Martinez A.T."/>
            <person name="Xiao Y."/>
            <person name="Gibbons J.G."/>
            <person name="Terashima K."/>
            <person name="Hibbett D.S."/>
            <person name="Grigoriev I.V."/>
        </authorList>
    </citation>
    <scope>NUCLEOTIDE SEQUENCE</scope>
    <source>
        <strain evidence="1">Sp2 HRB7682 ss15</strain>
    </source>
</reference>
<reference evidence="1" key="2">
    <citation type="journal article" date="2023" name="Proc. Natl. Acad. Sci. U.S.A.">
        <title>A global phylogenomic analysis of the shiitake genus Lentinula.</title>
        <authorList>
            <person name="Sierra-Patev S."/>
            <person name="Min B."/>
            <person name="Naranjo-Ortiz M."/>
            <person name="Looney B."/>
            <person name="Konkel Z."/>
            <person name="Slot J.C."/>
            <person name="Sakamoto Y."/>
            <person name="Steenwyk J.L."/>
            <person name="Rokas A."/>
            <person name="Carro J."/>
            <person name="Camarero S."/>
            <person name="Ferreira P."/>
            <person name="Molpeceres G."/>
            <person name="Ruiz-Duenas F.J."/>
            <person name="Serrano A."/>
            <person name="Henrissat B."/>
            <person name="Drula E."/>
            <person name="Hughes K.W."/>
            <person name="Mata J.L."/>
            <person name="Ishikawa N.K."/>
            <person name="Vargas-Isla R."/>
            <person name="Ushijima S."/>
            <person name="Smith C.A."/>
            <person name="Donoghue J."/>
            <person name="Ahrendt S."/>
            <person name="Andreopoulos W."/>
            <person name="He G."/>
            <person name="LaButti K."/>
            <person name="Lipzen A."/>
            <person name="Ng V."/>
            <person name="Riley R."/>
            <person name="Sandor L."/>
            <person name="Barry K."/>
            <person name="Martinez A.T."/>
            <person name="Xiao Y."/>
            <person name="Gibbons J.G."/>
            <person name="Terashima K."/>
            <person name="Grigoriev I.V."/>
            <person name="Hibbett D."/>
        </authorList>
    </citation>
    <scope>NUCLEOTIDE SEQUENCE</scope>
    <source>
        <strain evidence="1">Sp2 HRB7682 ss15</strain>
    </source>
</reference>
<dbReference type="EMBL" id="JANVFS010000007">
    <property type="protein sequence ID" value="KAJ4489389.1"/>
    <property type="molecule type" value="Genomic_DNA"/>
</dbReference>
<evidence type="ECO:0000313" key="1">
    <source>
        <dbReference type="EMBL" id="KAJ4489389.1"/>
    </source>
</evidence>
<sequence>IGYDGPLALAVDDTKLVPALRAYKDGNVWKMAGMHEHVYVFDSYDQLVEMRNLERKNLAEKVRCWNISIPIPGLPSIMVATLGISSTVQVSELRRWHDEIQSQLLQRGLDVISYSVDGAQTERSLGHDLERDLSQANGTKTWTFYHPGEEGKEIQLIAPLLPNGKPQVVCSDGKHLKKNGRGSATSGARGLALGRYQIHFGILATIALGVNTPLLKTDIIGVDKQDDRAAARLFSSAVIAYLSKHSPDELGTAIYLFIVGEIVDAQQNRTVSHQERMKMLWRGRFFLEGWRSYVLSHPHYNINTHFITRELYDIITVYIDAMLKLILIHRDYFPHIPFYAWFHSTEPCEHRFGCSRGGTGLPNFTFTDWILMSPKVDFLMYSAMKHRQGTAVNGHRAGYLHTYLNNDGATADTASKWPSDSECQEAINIGFVEAQCLLDCVGI</sequence>
<proteinExistence type="predicted"/>
<protein>
    <submittedName>
        <fullName evidence="1">Uncharacterized protein</fullName>
    </submittedName>
</protein>
<comment type="caution">
    <text evidence="1">The sequence shown here is derived from an EMBL/GenBank/DDBJ whole genome shotgun (WGS) entry which is preliminary data.</text>
</comment>
<gene>
    <name evidence="1" type="ORF">C8J55DRAFT_391204</name>
</gene>
<dbReference type="AlphaFoldDB" id="A0A9W9AS02"/>
<feature type="non-terminal residue" evidence="1">
    <location>
        <position position="443"/>
    </location>
</feature>
<dbReference type="Proteomes" id="UP001150238">
    <property type="component" value="Unassembled WGS sequence"/>
</dbReference>
<evidence type="ECO:0000313" key="2">
    <source>
        <dbReference type="Proteomes" id="UP001150238"/>
    </source>
</evidence>
<accession>A0A9W9AS02</accession>
<name>A0A9W9AS02_9AGAR</name>
<organism evidence="1 2">
    <name type="scientific">Lentinula lateritia</name>
    <dbReference type="NCBI Taxonomy" id="40482"/>
    <lineage>
        <taxon>Eukaryota</taxon>
        <taxon>Fungi</taxon>
        <taxon>Dikarya</taxon>
        <taxon>Basidiomycota</taxon>
        <taxon>Agaricomycotina</taxon>
        <taxon>Agaricomycetes</taxon>
        <taxon>Agaricomycetidae</taxon>
        <taxon>Agaricales</taxon>
        <taxon>Marasmiineae</taxon>
        <taxon>Omphalotaceae</taxon>
        <taxon>Lentinula</taxon>
    </lineage>
</organism>